<dbReference type="SMART" id="SM00855">
    <property type="entry name" value="PGAM"/>
    <property type="match status" value="1"/>
</dbReference>
<organism evidence="1 2">
    <name type="scientific">Rhodopseudomonas pseudopalustris</name>
    <dbReference type="NCBI Taxonomy" id="1513892"/>
    <lineage>
        <taxon>Bacteria</taxon>
        <taxon>Pseudomonadati</taxon>
        <taxon>Pseudomonadota</taxon>
        <taxon>Alphaproteobacteria</taxon>
        <taxon>Hyphomicrobiales</taxon>
        <taxon>Nitrobacteraceae</taxon>
        <taxon>Rhodopseudomonas</taxon>
    </lineage>
</organism>
<proteinExistence type="predicted"/>
<name>A0A1H8USM8_9BRAD</name>
<dbReference type="PANTHER" id="PTHR47623">
    <property type="entry name" value="OS09G0287300 PROTEIN"/>
    <property type="match status" value="1"/>
</dbReference>
<keyword evidence="2" id="KW-1185">Reference proteome</keyword>
<evidence type="ECO:0000313" key="2">
    <source>
        <dbReference type="Proteomes" id="UP000199615"/>
    </source>
</evidence>
<dbReference type="Proteomes" id="UP000199615">
    <property type="component" value="Unassembled WGS sequence"/>
</dbReference>
<gene>
    <name evidence="1" type="ORF">SAMN05444123_107224</name>
</gene>
<dbReference type="Pfam" id="PF00300">
    <property type="entry name" value="His_Phos_1"/>
    <property type="match status" value="1"/>
</dbReference>
<dbReference type="PANTHER" id="PTHR47623:SF1">
    <property type="entry name" value="OS09G0287300 PROTEIN"/>
    <property type="match status" value="1"/>
</dbReference>
<dbReference type="AlphaFoldDB" id="A0A1H8USM8"/>
<reference evidence="2" key="1">
    <citation type="submission" date="2016-10" db="EMBL/GenBank/DDBJ databases">
        <authorList>
            <person name="Varghese N."/>
            <person name="Submissions S."/>
        </authorList>
    </citation>
    <scope>NUCLEOTIDE SEQUENCE [LARGE SCALE GENOMIC DNA]</scope>
    <source>
        <strain evidence="2">DSM 123</strain>
    </source>
</reference>
<dbReference type="OrthoDB" id="9810154at2"/>
<sequence>MRRLILLRHAKTETDAPSGKDHDRRLDDRGRTDAAAIAEWLAEHRLVPDQVLVSTATRTRQTWDILADLFPTGAEPQVEHLPELYSASAAQLLHAIHEVSAGNNQLMLVGHNPGLQELALGLTCRCNDSDRKLLSGSMPTSAVAVIDFPIADWADACFGTGKLQHFVSPKILREAS</sequence>
<dbReference type="SUPFAM" id="SSF53254">
    <property type="entry name" value="Phosphoglycerate mutase-like"/>
    <property type="match status" value="1"/>
</dbReference>
<dbReference type="EMBL" id="FODT01000007">
    <property type="protein sequence ID" value="SEP06189.1"/>
    <property type="molecule type" value="Genomic_DNA"/>
</dbReference>
<dbReference type="InterPro" id="IPR029033">
    <property type="entry name" value="His_PPase_superfam"/>
</dbReference>
<dbReference type="RefSeq" id="WP_011502082.1">
    <property type="nucleotide sequence ID" value="NZ_FODT01000007.1"/>
</dbReference>
<evidence type="ECO:0000313" key="1">
    <source>
        <dbReference type="EMBL" id="SEP06189.1"/>
    </source>
</evidence>
<dbReference type="InterPro" id="IPR013078">
    <property type="entry name" value="His_Pase_superF_clade-1"/>
</dbReference>
<protein>
    <submittedName>
        <fullName evidence="1">Phosphohistidine phosphatase</fullName>
    </submittedName>
</protein>
<accession>A0A1H8USM8</accession>
<dbReference type="CDD" id="cd07067">
    <property type="entry name" value="HP_PGM_like"/>
    <property type="match status" value="1"/>
</dbReference>
<dbReference type="Gene3D" id="3.40.50.1240">
    <property type="entry name" value="Phosphoglycerate mutase-like"/>
    <property type="match status" value="1"/>
</dbReference>